<feature type="compositionally biased region" description="Basic and acidic residues" evidence="1">
    <location>
        <begin position="32"/>
        <end position="42"/>
    </location>
</feature>
<evidence type="ECO:0000313" key="2">
    <source>
        <dbReference type="EMBL" id="MCI79800.1"/>
    </source>
</evidence>
<proteinExistence type="predicted"/>
<accession>A0A392V086</accession>
<evidence type="ECO:0000256" key="1">
    <source>
        <dbReference type="SAM" id="MobiDB-lite"/>
    </source>
</evidence>
<organism evidence="2 3">
    <name type="scientific">Trifolium medium</name>
    <dbReference type="NCBI Taxonomy" id="97028"/>
    <lineage>
        <taxon>Eukaryota</taxon>
        <taxon>Viridiplantae</taxon>
        <taxon>Streptophyta</taxon>
        <taxon>Embryophyta</taxon>
        <taxon>Tracheophyta</taxon>
        <taxon>Spermatophyta</taxon>
        <taxon>Magnoliopsida</taxon>
        <taxon>eudicotyledons</taxon>
        <taxon>Gunneridae</taxon>
        <taxon>Pentapetalae</taxon>
        <taxon>rosids</taxon>
        <taxon>fabids</taxon>
        <taxon>Fabales</taxon>
        <taxon>Fabaceae</taxon>
        <taxon>Papilionoideae</taxon>
        <taxon>50 kb inversion clade</taxon>
        <taxon>NPAAA clade</taxon>
        <taxon>Hologalegina</taxon>
        <taxon>IRL clade</taxon>
        <taxon>Trifolieae</taxon>
        <taxon>Trifolium</taxon>
    </lineage>
</organism>
<dbReference type="AlphaFoldDB" id="A0A392V086"/>
<feature type="non-terminal residue" evidence="2">
    <location>
        <position position="42"/>
    </location>
</feature>
<keyword evidence="3" id="KW-1185">Reference proteome</keyword>
<feature type="region of interest" description="Disordered" evidence="1">
    <location>
        <begin position="11"/>
        <end position="42"/>
    </location>
</feature>
<comment type="caution">
    <text evidence="2">The sequence shown here is derived from an EMBL/GenBank/DDBJ whole genome shotgun (WGS) entry which is preliminary data.</text>
</comment>
<dbReference type="EMBL" id="LXQA010981626">
    <property type="protein sequence ID" value="MCI79800.1"/>
    <property type="molecule type" value="Genomic_DNA"/>
</dbReference>
<dbReference type="Proteomes" id="UP000265520">
    <property type="component" value="Unassembled WGS sequence"/>
</dbReference>
<reference evidence="2 3" key="1">
    <citation type="journal article" date="2018" name="Front. Plant Sci.">
        <title>Red Clover (Trifolium pratense) and Zigzag Clover (T. medium) - A Picture of Genomic Similarities and Differences.</title>
        <authorList>
            <person name="Dluhosova J."/>
            <person name="Istvanek J."/>
            <person name="Nedelnik J."/>
            <person name="Repkova J."/>
        </authorList>
    </citation>
    <scope>NUCLEOTIDE SEQUENCE [LARGE SCALE GENOMIC DNA]</scope>
    <source>
        <strain evidence="3">cv. 10/8</strain>
        <tissue evidence="2">Leaf</tissue>
    </source>
</reference>
<name>A0A392V086_9FABA</name>
<protein>
    <submittedName>
        <fullName evidence="2">Uncharacterized protein</fullName>
    </submittedName>
</protein>
<evidence type="ECO:0000313" key="3">
    <source>
        <dbReference type="Proteomes" id="UP000265520"/>
    </source>
</evidence>
<sequence>MSAELFCEVLPRRDGSGSQNFVPSHSPLPQGGREKSASDGTT</sequence>